<evidence type="ECO:0000313" key="2">
    <source>
        <dbReference type="Proteomes" id="UP001501759"/>
    </source>
</evidence>
<name>A0ABP9IQ62_9ACTN</name>
<comment type="caution">
    <text evidence="1">The sequence shown here is derived from an EMBL/GenBank/DDBJ whole genome shotgun (WGS) entry which is preliminary data.</text>
</comment>
<gene>
    <name evidence="1" type="ORF">GCM10023335_22560</name>
</gene>
<evidence type="ECO:0000313" key="1">
    <source>
        <dbReference type="EMBL" id="GAA5005618.1"/>
    </source>
</evidence>
<dbReference type="EMBL" id="BAABKB010000004">
    <property type="protein sequence ID" value="GAA5005618.1"/>
    <property type="molecule type" value="Genomic_DNA"/>
</dbReference>
<protein>
    <submittedName>
        <fullName evidence="1">Uncharacterized protein</fullName>
    </submittedName>
</protein>
<proteinExistence type="predicted"/>
<organism evidence="1 2">
    <name type="scientific">Streptomyces siamensis</name>
    <dbReference type="NCBI Taxonomy" id="1274986"/>
    <lineage>
        <taxon>Bacteria</taxon>
        <taxon>Bacillati</taxon>
        <taxon>Actinomycetota</taxon>
        <taxon>Actinomycetes</taxon>
        <taxon>Kitasatosporales</taxon>
        <taxon>Streptomycetaceae</taxon>
        <taxon>Streptomyces</taxon>
    </lineage>
</organism>
<keyword evidence="2" id="KW-1185">Reference proteome</keyword>
<reference evidence="2" key="1">
    <citation type="journal article" date="2019" name="Int. J. Syst. Evol. Microbiol.">
        <title>The Global Catalogue of Microorganisms (GCM) 10K type strain sequencing project: providing services to taxonomists for standard genome sequencing and annotation.</title>
        <authorList>
            <consortium name="The Broad Institute Genomics Platform"/>
            <consortium name="The Broad Institute Genome Sequencing Center for Infectious Disease"/>
            <person name="Wu L."/>
            <person name="Ma J."/>
        </authorList>
    </citation>
    <scope>NUCLEOTIDE SEQUENCE [LARGE SCALE GENOMIC DNA]</scope>
    <source>
        <strain evidence="2">JCM 18409</strain>
    </source>
</reference>
<dbReference type="Proteomes" id="UP001501759">
    <property type="component" value="Unassembled WGS sequence"/>
</dbReference>
<sequence>MRVDGEILGLAFDVEDVAEFLRRAGLEIAPEEVATSSLIDWRGVGPEHWGPETAD</sequence>
<accession>A0ABP9IQ62</accession>